<evidence type="ECO:0000313" key="13">
    <source>
        <dbReference type="EMBL" id="CAF1676976.1"/>
    </source>
</evidence>
<dbReference type="AlphaFoldDB" id="A0A816GNW2"/>
<keyword evidence="4 11" id="KW-0812">Transmembrane</keyword>
<accession>A0A816GNW2</accession>
<keyword evidence="2" id="KW-0813">Transport</keyword>
<dbReference type="Proteomes" id="UP000663828">
    <property type="component" value="Unassembled WGS sequence"/>
</dbReference>
<dbReference type="GO" id="GO:0034220">
    <property type="term" value="P:monoatomic ion transmembrane transport"/>
    <property type="evidence" value="ECO:0007669"/>
    <property type="project" value="UniProtKB-KW"/>
</dbReference>
<dbReference type="PANTHER" id="PTHR46473:SF10">
    <property type="entry name" value="LD45603P-RELATED"/>
    <property type="match status" value="1"/>
</dbReference>
<evidence type="ECO:0000256" key="1">
    <source>
        <dbReference type="ARBA" id="ARBA00004162"/>
    </source>
</evidence>
<keyword evidence="9" id="KW-1015">Disulfide bond</keyword>
<comment type="subcellular location">
    <subcellularLocation>
        <location evidence="1">Cell membrane</location>
        <topology evidence="1">Single-pass membrane protein</topology>
    </subcellularLocation>
</comment>
<keyword evidence="8 11" id="KW-0472">Membrane</keyword>
<evidence type="ECO:0000256" key="8">
    <source>
        <dbReference type="ARBA" id="ARBA00023136"/>
    </source>
</evidence>
<dbReference type="Gene3D" id="3.80.10.10">
    <property type="entry name" value="Ribonuclease Inhibitor"/>
    <property type="match status" value="1"/>
</dbReference>
<evidence type="ECO:0000256" key="6">
    <source>
        <dbReference type="ARBA" id="ARBA00022989"/>
    </source>
</evidence>
<reference evidence="13" key="1">
    <citation type="submission" date="2021-02" db="EMBL/GenBank/DDBJ databases">
        <authorList>
            <person name="Nowell W R."/>
        </authorList>
    </citation>
    <scope>NUCLEOTIDE SEQUENCE</scope>
</reference>
<evidence type="ECO:0000256" key="5">
    <source>
        <dbReference type="ARBA" id="ARBA00022729"/>
    </source>
</evidence>
<dbReference type="SUPFAM" id="SSF52058">
    <property type="entry name" value="L domain-like"/>
    <property type="match status" value="1"/>
</dbReference>
<keyword evidence="5 12" id="KW-0732">Signal</keyword>
<evidence type="ECO:0000256" key="3">
    <source>
        <dbReference type="ARBA" id="ARBA00022475"/>
    </source>
</evidence>
<proteinExistence type="predicted"/>
<feature type="chain" id="PRO_5032532959" evidence="12">
    <location>
        <begin position="16"/>
        <end position="396"/>
    </location>
</feature>
<organism evidence="13 14">
    <name type="scientific">Adineta ricciae</name>
    <name type="common">Rotifer</name>
    <dbReference type="NCBI Taxonomy" id="249248"/>
    <lineage>
        <taxon>Eukaryota</taxon>
        <taxon>Metazoa</taxon>
        <taxon>Spiralia</taxon>
        <taxon>Gnathifera</taxon>
        <taxon>Rotifera</taxon>
        <taxon>Eurotatoria</taxon>
        <taxon>Bdelloidea</taxon>
        <taxon>Adinetida</taxon>
        <taxon>Adinetidae</taxon>
        <taxon>Adineta</taxon>
    </lineage>
</organism>
<keyword evidence="3" id="KW-1003">Cell membrane</keyword>
<protein>
    <submittedName>
        <fullName evidence="13">Uncharacterized protein</fullName>
    </submittedName>
</protein>
<evidence type="ECO:0000256" key="12">
    <source>
        <dbReference type="SAM" id="SignalP"/>
    </source>
</evidence>
<dbReference type="InterPro" id="IPR032675">
    <property type="entry name" value="LRR_dom_sf"/>
</dbReference>
<sequence>MFIIYLFVGFVVTTAELLSSSIPCEYLSVEELRCRQTSFIEANLPLNNQSNSSQIINFEWIESGAYIFSHNIFDLFSNLQNVSLRANTLTSLTILPFWSHLKSIRHLDLSQNRLITINSRDFQSFHNLVSLNISLNFITTVEPIWLLKPLHTIDLSHNGINSLGYTRLQNGTSEINPCLLEQVYLNHNRGLLSFTQLQTTIMDVCPFLDRFQLIDNHWHCACNDLINSLKRYRTLLLIDDYSQTLSGQCETPLSLRNIDIQKISEELVCDHLLLFDSSSYNTDDQSSSVYPRQIMCLFILGCIIGIIIGICLRYCAHRCFDIFTCMLLKFDRQKVVDEGRPDESIQMTDSLHRQNRSVYCPTTESDSLPSYSQVMNDIFYLDILTRSAPIENDEEC</sequence>
<evidence type="ECO:0000313" key="14">
    <source>
        <dbReference type="Proteomes" id="UP000663828"/>
    </source>
</evidence>
<keyword evidence="10" id="KW-0407">Ion channel</keyword>
<dbReference type="InterPro" id="IPR051432">
    <property type="entry name" value="KCNMA1_auxiliary"/>
</dbReference>
<evidence type="ECO:0000256" key="2">
    <source>
        <dbReference type="ARBA" id="ARBA00022448"/>
    </source>
</evidence>
<feature type="signal peptide" evidence="12">
    <location>
        <begin position="1"/>
        <end position="15"/>
    </location>
</feature>
<keyword evidence="7" id="KW-0406">Ion transport</keyword>
<feature type="transmembrane region" description="Helical" evidence="11">
    <location>
        <begin position="297"/>
        <end position="316"/>
    </location>
</feature>
<dbReference type="PROSITE" id="PS51450">
    <property type="entry name" value="LRR"/>
    <property type="match status" value="1"/>
</dbReference>
<dbReference type="InterPro" id="IPR001611">
    <property type="entry name" value="Leu-rich_rpt"/>
</dbReference>
<dbReference type="Pfam" id="PF13855">
    <property type="entry name" value="LRR_8"/>
    <property type="match status" value="1"/>
</dbReference>
<evidence type="ECO:0000256" key="11">
    <source>
        <dbReference type="SAM" id="Phobius"/>
    </source>
</evidence>
<evidence type="ECO:0000256" key="4">
    <source>
        <dbReference type="ARBA" id="ARBA00022692"/>
    </source>
</evidence>
<dbReference type="PANTHER" id="PTHR46473">
    <property type="entry name" value="GH08155P"/>
    <property type="match status" value="1"/>
</dbReference>
<keyword evidence="6 11" id="KW-1133">Transmembrane helix</keyword>
<evidence type="ECO:0000256" key="10">
    <source>
        <dbReference type="ARBA" id="ARBA00023303"/>
    </source>
</evidence>
<evidence type="ECO:0000256" key="7">
    <source>
        <dbReference type="ARBA" id="ARBA00023065"/>
    </source>
</evidence>
<keyword evidence="14" id="KW-1185">Reference proteome</keyword>
<evidence type="ECO:0000256" key="9">
    <source>
        <dbReference type="ARBA" id="ARBA00023157"/>
    </source>
</evidence>
<gene>
    <name evidence="13" type="ORF">XAT740_LOCUS59791</name>
</gene>
<dbReference type="EMBL" id="CAJNOR010014147">
    <property type="protein sequence ID" value="CAF1676976.1"/>
    <property type="molecule type" value="Genomic_DNA"/>
</dbReference>
<dbReference type="GO" id="GO:0005886">
    <property type="term" value="C:plasma membrane"/>
    <property type="evidence" value="ECO:0007669"/>
    <property type="project" value="UniProtKB-SubCell"/>
</dbReference>
<comment type="caution">
    <text evidence="13">The sequence shown here is derived from an EMBL/GenBank/DDBJ whole genome shotgun (WGS) entry which is preliminary data.</text>
</comment>
<name>A0A816GNW2_ADIRI</name>